<name>A0A382BQW4_9ZZZZ</name>
<dbReference type="EMBL" id="UINC01030905">
    <property type="protein sequence ID" value="SVB16054.1"/>
    <property type="molecule type" value="Genomic_DNA"/>
</dbReference>
<reference evidence="1" key="1">
    <citation type="submission" date="2018-05" db="EMBL/GenBank/DDBJ databases">
        <authorList>
            <person name="Lanie J.A."/>
            <person name="Ng W.-L."/>
            <person name="Kazmierczak K.M."/>
            <person name="Andrzejewski T.M."/>
            <person name="Davidsen T.M."/>
            <person name="Wayne K.J."/>
            <person name="Tettelin H."/>
            <person name="Glass J.I."/>
            <person name="Rusch D."/>
            <person name="Podicherti R."/>
            <person name="Tsui H.-C.T."/>
            <person name="Winkler M.E."/>
        </authorList>
    </citation>
    <scope>NUCLEOTIDE SEQUENCE</scope>
</reference>
<feature type="non-terminal residue" evidence="1">
    <location>
        <position position="152"/>
    </location>
</feature>
<sequence length="152" mass="16542">VALLASCASPSGGNYGPAYESSSSTPVVVENVEPLDVSISVFNPGITSDKEEYGAKGVWPELRRAEAMHMAVKLRDQLSSSQNFAAVRVTPDLTSSSDLYVKIKILSSNGLEISLKVSVIDSTGKVWINSKSYKYRVPQRIFDDPRNEDKEG</sequence>
<accession>A0A382BQW4</accession>
<dbReference type="AlphaFoldDB" id="A0A382BQW4"/>
<organism evidence="1">
    <name type="scientific">marine metagenome</name>
    <dbReference type="NCBI Taxonomy" id="408172"/>
    <lineage>
        <taxon>unclassified sequences</taxon>
        <taxon>metagenomes</taxon>
        <taxon>ecological metagenomes</taxon>
    </lineage>
</organism>
<proteinExistence type="predicted"/>
<evidence type="ECO:0008006" key="2">
    <source>
        <dbReference type="Google" id="ProtNLM"/>
    </source>
</evidence>
<feature type="non-terminal residue" evidence="1">
    <location>
        <position position="1"/>
    </location>
</feature>
<gene>
    <name evidence="1" type="ORF">METZ01_LOCUS168908</name>
</gene>
<protein>
    <recommendedName>
        <fullName evidence="2">FlgO domain-containing protein</fullName>
    </recommendedName>
</protein>
<evidence type="ECO:0000313" key="1">
    <source>
        <dbReference type="EMBL" id="SVB16054.1"/>
    </source>
</evidence>